<dbReference type="AlphaFoldDB" id="A0A660S8M7"/>
<dbReference type="Pfam" id="PF12836">
    <property type="entry name" value="HHH_3"/>
    <property type="match status" value="1"/>
</dbReference>
<dbReference type="SUPFAM" id="SSF50249">
    <property type="entry name" value="Nucleic acid-binding proteins"/>
    <property type="match status" value="1"/>
</dbReference>
<dbReference type="InterPro" id="IPR006641">
    <property type="entry name" value="YqgF/RNaseH-like_dom"/>
</dbReference>
<name>A0A660S8M7_UNCT6</name>
<dbReference type="Pfam" id="PF17674">
    <property type="entry name" value="HHH_9"/>
    <property type="match status" value="1"/>
</dbReference>
<dbReference type="GO" id="GO:0005737">
    <property type="term" value="C:cytoplasm"/>
    <property type="evidence" value="ECO:0007669"/>
    <property type="project" value="UniProtKB-ARBA"/>
</dbReference>
<dbReference type="Pfam" id="PF00575">
    <property type="entry name" value="S1"/>
    <property type="match status" value="1"/>
</dbReference>
<dbReference type="InterPro" id="IPR010994">
    <property type="entry name" value="RuvA_2-like"/>
</dbReference>
<dbReference type="Gene3D" id="1.10.3500.10">
    <property type="entry name" value="Tex N-terminal region-like"/>
    <property type="match status" value="1"/>
</dbReference>
<dbReference type="InterPro" id="IPR037027">
    <property type="entry name" value="YqgF/RNaseH-like_dom_sf"/>
</dbReference>
<dbReference type="Pfam" id="PF09371">
    <property type="entry name" value="Tex_N"/>
    <property type="match status" value="1"/>
</dbReference>
<dbReference type="Pfam" id="PF16921">
    <property type="entry name" value="Tex_YqgF"/>
    <property type="match status" value="1"/>
</dbReference>
<evidence type="ECO:0000259" key="1">
    <source>
        <dbReference type="PROSITE" id="PS50126"/>
    </source>
</evidence>
<dbReference type="InterPro" id="IPR041692">
    <property type="entry name" value="HHH_9"/>
</dbReference>
<dbReference type="EMBL" id="QNBC01000042">
    <property type="protein sequence ID" value="RKX66474.1"/>
    <property type="molecule type" value="Genomic_DNA"/>
</dbReference>
<dbReference type="SMART" id="SM00316">
    <property type="entry name" value="S1"/>
    <property type="match status" value="1"/>
</dbReference>
<dbReference type="GO" id="GO:0006139">
    <property type="term" value="P:nucleobase-containing compound metabolic process"/>
    <property type="evidence" value="ECO:0007669"/>
    <property type="project" value="InterPro"/>
</dbReference>
<dbReference type="Gene3D" id="1.10.10.650">
    <property type="entry name" value="RuvA domain 2-like"/>
    <property type="match status" value="1"/>
</dbReference>
<protein>
    <submittedName>
        <fullName evidence="2">RNA-binding transcriptional accessory protein</fullName>
    </submittedName>
</protein>
<dbReference type="PANTHER" id="PTHR10724">
    <property type="entry name" value="30S RIBOSOMAL PROTEIN S1"/>
    <property type="match status" value="1"/>
</dbReference>
<dbReference type="InterPro" id="IPR023319">
    <property type="entry name" value="Tex-like_HTH_dom_sf"/>
</dbReference>
<dbReference type="SUPFAM" id="SSF47781">
    <property type="entry name" value="RuvA domain 2-like"/>
    <property type="match status" value="2"/>
</dbReference>
<dbReference type="Pfam" id="PF22706">
    <property type="entry name" value="Tex_central_region"/>
    <property type="match status" value="1"/>
</dbReference>
<dbReference type="InterPro" id="IPR044146">
    <property type="entry name" value="S1_Tex"/>
</dbReference>
<comment type="caution">
    <text evidence="2">The sequence shown here is derived from an EMBL/GenBank/DDBJ whole genome shotgun (WGS) entry which is preliminary data.</text>
</comment>
<dbReference type="InterPro" id="IPR018974">
    <property type="entry name" value="Tex-like_N"/>
</dbReference>
<dbReference type="SUPFAM" id="SSF158832">
    <property type="entry name" value="Tex N-terminal region-like"/>
    <property type="match status" value="1"/>
</dbReference>
<dbReference type="CDD" id="cd05685">
    <property type="entry name" value="S1_Tex"/>
    <property type="match status" value="1"/>
</dbReference>
<accession>A0A660S8M7</accession>
<dbReference type="Gene3D" id="2.40.50.140">
    <property type="entry name" value="Nucleic acid-binding proteins"/>
    <property type="match status" value="1"/>
</dbReference>
<evidence type="ECO:0000313" key="3">
    <source>
        <dbReference type="Proteomes" id="UP000282321"/>
    </source>
</evidence>
<dbReference type="Proteomes" id="UP000282321">
    <property type="component" value="Unassembled WGS sequence"/>
</dbReference>
<dbReference type="SMART" id="SM00732">
    <property type="entry name" value="YqgFc"/>
    <property type="match status" value="1"/>
</dbReference>
<dbReference type="FunFam" id="1.10.10.650:FF:000001">
    <property type="entry name" value="S1 RNA-binding domain 1"/>
    <property type="match status" value="1"/>
</dbReference>
<evidence type="ECO:0000313" key="2">
    <source>
        <dbReference type="EMBL" id="RKX66474.1"/>
    </source>
</evidence>
<dbReference type="InterPro" id="IPR055179">
    <property type="entry name" value="Tex-like_central_region"/>
</dbReference>
<proteinExistence type="predicted"/>
<dbReference type="InterPro" id="IPR032639">
    <property type="entry name" value="Tex_YqgF"/>
</dbReference>
<feature type="domain" description="S1 motif" evidence="1">
    <location>
        <begin position="643"/>
        <end position="712"/>
    </location>
</feature>
<dbReference type="SUPFAM" id="SSF53098">
    <property type="entry name" value="Ribonuclease H-like"/>
    <property type="match status" value="1"/>
</dbReference>
<gene>
    <name evidence="2" type="ORF">DRP44_04050</name>
</gene>
<dbReference type="FunFam" id="3.30.420.140:FF:000001">
    <property type="entry name" value="RNA-binding transcriptional accessory protein"/>
    <property type="match status" value="1"/>
</dbReference>
<organism evidence="2 3">
    <name type="scientific">candidate division TA06 bacterium</name>
    <dbReference type="NCBI Taxonomy" id="2250710"/>
    <lineage>
        <taxon>Bacteria</taxon>
        <taxon>Bacteria division TA06</taxon>
    </lineage>
</organism>
<reference evidence="2 3" key="1">
    <citation type="submission" date="2018-06" db="EMBL/GenBank/DDBJ databases">
        <title>Extensive metabolic versatility and redundancy in microbially diverse, dynamic hydrothermal sediments.</title>
        <authorList>
            <person name="Dombrowski N."/>
            <person name="Teske A."/>
            <person name="Baker B.J."/>
        </authorList>
    </citation>
    <scope>NUCLEOTIDE SEQUENCE [LARGE SCALE GENOMIC DNA]</scope>
    <source>
        <strain evidence="2">B35_G9</strain>
    </source>
</reference>
<sequence length="714" mass="80848">MNSSIKDIVSLIASDLNIKRNSIENTISLLEEGATYPFIARYRKEATGGLNEVDVENIDKLYHYHIELIERKLAILKSIEEQGKLTDYLKEKINSCSKKSELEDLYLPYKPKRRTKATIAKEAGLTKAAELMLGDKVIDDPIIALKEYINTEHNIKTVDEVVEWAGYIIIEKIKEDADIRKFIRTTGEHKGIIHSKKRKEATDEQGKYTVYYDYSEPVEFIPSHRYLAIARGEKEKILSVKIIFPTDEIIPLIKRKYLHSNGFEQEVTRFIKIAEKQIELSTETEIRNEILEKSGDEAINVFRKNLETLLMKPPAGEVKILGIDPGIRTGSKFAMIDEYGNLLSYGTIYTEKSKVEREKAKNTIIKTVNKYAPEYISIGNGTYSREMYDFITDIVRDNNLEAKPVITNESGASIYSGSPIAREEFPELDITIRGAISIARRLQDPLSELVKIDPKSIGVGQYQHDVNQKKLKKALDDTVISCVNRVGVNANAASWSLLKHVSGFNERIAKSFENYRKTKGAFHSREEFKSVPYVSDKVFELSAGFLRIPGGENPLDASGIHPESYDIVKKMADNLKCKTEDLIGNPTLVGSIDPKNYVDSKRGIPTITDILNELKKPGRDPRNKFTVFLPNSEYKSIDDLKNDVVLRGIVTNVTNFGAFIDIGVHQDGLCHISEISNRYIRDISEVLHPGDIVKVRIIDIDIKRKRISLSIKQA</sequence>
<dbReference type="InterPro" id="IPR012337">
    <property type="entry name" value="RNaseH-like_sf"/>
</dbReference>
<dbReference type="FunFam" id="2.40.50.140:FF:000051">
    <property type="entry name" value="RNA-binding transcriptional accessory protein"/>
    <property type="match status" value="1"/>
</dbReference>
<dbReference type="InterPro" id="IPR003029">
    <property type="entry name" value="S1_domain"/>
</dbReference>
<dbReference type="InterPro" id="IPR012340">
    <property type="entry name" value="NA-bd_OB-fold"/>
</dbReference>
<dbReference type="GO" id="GO:0003729">
    <property type="term" value="F:mRNA binding"/>
    <property type="evidence" value="ECO:0007669"/>
    <property type="project" value="UniProtKB-ARBA"/>
</dbReference>
<dbReference type="InterPro" id="IPR023323">
    <property type="entry name" value="Tex-like_dom_sf"/>
</dbReference>
<dbReference type="Gene3D" id="1.10.150.310">
    <property type="entry name" value="Tex RuvX-like domain-like"/>
    <property type="match status" value="1"/>
</dbReference>
<dbReference type="Gene3D" id="3.30.420.140">
    <property type="entry name" value="YqgF/RNase H-like domain"/>
    <property type="match status" value="1"/>
</dbReference>
<dbReference type="PANTHER" id="PTHR10724:SF10">
    <property type="entry name" value="S1 RNA-BINDING DOMAIN-CONTAINING PROTEIN 1"/>
    <property type="match status" value="1"/>
</dbReference>
<dbReference type="PROSITE" id="PS50126">
    <property type="entry name" value="S1"/>
    <property type="match status" value="1"/>
</dbReference>
<dbReference type="InterPro" id="IPR050437">
    <property type="entry name" value="Ribos_protein_bS1-like"/>
</dbReference>
<dbReference type="GO" id="GO:0003735">
    <property type="term" value="F:structural constituent of ribosome"/>
    <property type="evidence" value="ECO:0007669"/>
    <property type="project" value="TreeGrafter"/>
</dbReference>
<dbReference type="GO" id="GO:0006412">
    <property type="term" value="P:translation"/>
    <property type="evidence" value="ECO:0007669"/>
    <property type="project" value="TreeGrafter"/>
</dbReference>